<dbReference type="GO" id="GO:0005975">
    <property type="term" value="P:carbohydrate metabolic process"/>
    <property type="evidence" value="ECO:0007669"/>
    <property type="project" value="InterPro"/>
</dbReference>
<protein>
    <submittedName>
        <fullName evidence="8">Glycoside hydrolase family 43 protein</fullName>
    </submittedName>
</protein>
<evidence type="ECO:0000256" key="6">
    <source>
        <dbReference type="RuleBase" id="RU361187"/>
    </source>
</evidence>
<dbReference type="Gene3D" id="2.60.120.200">
    <property type="match status" value="1"/>
</dbReference>
<dbReference type="SUPFAM" id="SSF75005">
    <property type="entry name" value="Arabinanase/levansucrase/invertase"/>
    <property type="match status" value="1"/>
</dbReference>
<dbReference type="InterPro" id="IPR023296">
    <property type="entry name" value="Glyco_hydro_beta-prop_sf"/>
</dbReference>
<dbReference type="PANTHER" id="PTHR42812:SF12">
    <property type="entry name" value="BETA-XYLOSIDASE-RELATED"/>
    <property type="match status" value="1"/>
</dbReference>
<dbReference type="SUPFAM" id="SSF49899">
    <property type="entry name" value="Concanavalin A-like lectins/glucanases"/>
    <property type="match status" value="1"/>
</dbReference>
<sequence>MPNILNPILPGFHPDPCICRKDDNYYIATSTFEWFPGIRLFHSKDLVNWQCVGHAATRKSQLDMKGIPNSGGVWAPDMTWHDNKFWIVYTNTLSVFSPVKIYDTYLITADNIEGPWSEPVKLAVGGFDPSLYHDENGKKYVSYRIGGQRNNADPFNTIVIQELLIDEMRMSEKIIPIFYGTELKYTEAPHIYHIGNYYLITAEGGTRYEHAVTVARSGNIFGPYELHPDETILSSWSDPRATIQKAGHGSLVKVGEDEWYMAFLSSRAMRLPDSALLTGGVRGYCPLGRETSIVKIFWQNEWPYVEGGKVPSVEVIAPKLTQTKWERDELQFDDFTCQSLSHHYQTLRIPFSDEIGSLTAQQSFIRLYGKDYLVSMHTQSLVARRWQHDNFQCETKLAFEPTNFQQNAGLTCFYNTENFSEISVSYDSTHGKIIRLVQFDHNTPVYHIWDDPIRIPADTLYIYFRATISGLQYHYSYSFDGIAWQSVDVKLDSWKLSDDYVGGRGFFTGAMIGIFCSDLSRIGCHADFDYLSYKII</sequence>
<feature type="active site" description="Proton acceptor" evidence="4">
    <location>
        <position position="15"/>
    </location>
</feature>
<dbReference type="AlphaFoldDB" id="A0AAN0MJA6"/>
<evidence type="ECO:0000256" key="5">
    <source>
        <dbReference type="PIRSR" id="PIRSR606710-2"/>
    </source>
</evidence>
<name>A0AAN0MJA6_9GAMM</name>
<evidence type="ECO:0000259" key="7">
    <source>
        <dbReference type="Pfam" id="PF17851"/>
    </source>
</evidence>
<dbReference type="Gene3D" id="2.115.10.20">
    <property type="entry name" value="Glycosyl hydrolase domain, family 43"/>
    <property type="match status" value="1"/>
</dbReference>
<feature type="site" description="Important for catalytic activity, responsible for pKa modulation of the active site Glu and correct orientation of both the proton donor and substrate" evidence="5">
    <location>
        <position position="128"/>
    </location>
</feature>
<dbReference type="EMBL" id="AP028908">
    <property type="protein sequence ID" value="BES83522.1"/>
    <property type="molecule type" value="Genomic_DNA"/>
</dbReference>
<dbReference type="Pfam" id="PF17851">
    <property type="entry name" value="GH43_C2"/>
    <property type="match status" value="1"/>
</dbReference>
<dbReference type="PANTHER" id="PTHR42812">
    <property type="entry name" value="BETA-XYLOSIDASE"/>
    <property type="match status" value="1"/>
</dbReference>
<dbReference type="Proteomes" id="UP001377830">
    <property type="component" value="Chromosome"/>
</dbReference>
<feature type="active site" description="Proton donor" evidence="4">
    <location>
        <position position="187"/>
    </location>
</feature>
<reference evidence="9" key="1">
    <citation type="journal article" date="2024" name="Int. J. Syst. Evol. Microbiol.">
        <title>Pectobacterium araliae sp. nov., a pathogen causing bacterial soft rot of Japanese angelica tree in Japan.</title>
        <authorList>
            <person name="Sawada H."/>
            <person name="Someya N."/>
            <person name="Morohoshi T."/>
            <person name="Ono M."/>
            <person name="Satou M."/>
        </authorList>
    </citation>
    <scope>NUCLEOTIDE SEQUENCE [LARGE SCALE GENOMIC DNA]</scope>
    <source>
        <strain evidence="9">MAFF 302110</strain>
    </source>
</reference>
<evidence type="ECO:0000256" key="2">
    <source>
        <dbReference type="ARBA" id="ARBA00022801"/>
    </source>
</evidence>
<evidence type="ECO:0000313" key="8">
    <source>
        <dbReference type="EMBL" id="BES83522.1"/>
    </source>
</evidence>
<gene>
    <name evidence="8" type="ORF">PEC302110_06190</name>
</gene>
<feature type="domain" description="Beta-xylosidase C-terminal Concanavalin A-like" evidence="7">
    <location>
        <begin position="333"/>
        <end position="534"/>
    </location>
</feature>
<dbReference type="KEGG" id="parl:PEC302110_06190"/>
<accession>A0AAN0MJA6</accession>
<dbReference type="Pfam" id="PF04616">
    <property type="entry name" value="Glyco_hydro_43"/>
    <property type="match status" value="1"/>
</dbReference>
<evidence type="ECO:0000313" key="9">
    <source>
        <dbReference type="Proteomes" id="UP001377830"/>
    </source>
</evidence>
<dbReference type="GO" id="GO:0004553">
    <property type="term" value="F:hydrolase activity, hydrolyzing O-glycosyl compounds"/>
    <property type="evidence" value="ECO:0007669"/>
    <property type="project" value="InterPro"/>
</dbReference>
<dbReference type="InterPro" id="IPR041542">
    <property type="entry name" value="GH43_C2"/>
</dbReference>
<keyword evidence="3 6" id="KW-0326">Glycosidase</keyword>
<dbReference type="RefSeq" id="WP_338659503.1">
    <property type="nucleotide sequence ID" value="NZ_AP028908.1"/>
</dbReference>
<keyword evidence="2 6" id="KW-0378">Hydrolase</keyword>
<dbReference type="CDD" id="cd09000">
    <property type="entry name" value="GH43_SXA-like"/>
    <property type="match status" value="1"/>
</dbReference>
<dbReference type="InterPro" id="IPR006710">
    <property type="entry name" value="Glyco_hydro_43"/>
</dbReference>
<dbReference type="InterPro" id="IPR013320">
    <property type="entry name" value="ConA-like_dom_sf"/>
</dbReference>
<keyword evidence="9" id="KW-1185">Reference proteome</keyword>
<organism evidence="8 9">
    <name type="scientific">Pectobacterium araliae</name>
    <dbReference type="NCBI Taxonomy" id="3073862"/>
    <lineage>
        <taxon>Bacteria</taxon>
        <taxon>Pseudomonadati</taxon>
        <taxon>Pseudomonadota</taxon>
        <taxon>Gammaproteobacteria</taxon>
        <taxon>Enterobacterales</taxon>
        <taxon>Pectobacteriaceae</taxon>
        <taxon>Pectobacterium</taxon>
    </lineage>
</organism>
<evidence type="ECO:0000256" key="3">
    <source>
        <dbReference type="ARBA" id="ARBA00023295"/>
    </source>
</evidence>
<evidence type="ECO:0000256" key="4">
    <source>
        <dbReference type="PIRSR" id="PIRSR606710-1"/>
    </source>
</evidence>
<dbReference type="InterPro" id="IPR051795">
    <property type="entry name" value="Glycosyl_Hydrlase_43"/>
</dbReference>
<proteinExistence type="inferred from homology"/>
<evidence type="ECO:0000256" key="1">
    <source>
        <dbReference type="ARBA" id="ARBA00009865"/>
    </source>
</evidence>
<comment type="similarity">
    <text evidence="1 6">Belongs to the glycosyl hydrolase 43 family.</text>
</comment>